<organism evidence="1 2">
    <name type="scientific">Plakobranchus ocellatus</name>
    <dbReference type="NCBI Taxonomy" id="259542"/>
    <lineage>
        <taxon>Eukaryota</taxon>
        <taxon>Metazoa</taxon>
        <taxon>Spiralia</taxon>
        <taxon>Lophotrochozoa</taxon>
        <taxon>Mollusca</taxon>
        <taxon>Gastropoda</taxon>
        <taxon>Heterobranchia</taxon>
        <taxon>Euthyneura</taxon>
        <taxon>Panpulmonata</taxon>
        <taxon>Sacoglossa</taxon>
        <taxon>Placobranchoidea</taxon>
        <taxon>Plakobranchidae</taxon>
        <taxon>Plakobranchus</taxon>
    </lineage>
</organism>
<keyword evidence="2" id="KW-1185">Reference proteome</keyword>
<protein>
    <submittedName>
        <fullName evidence="1">Uncharacterized protein</fullName>
    </submittedName>
</protein>
<comment type="caution">
    <text evidence="1">The sequence shown here is derived from an EMBL/GenBank/DDBJ whole genome shotgun (WGS) entry which is preliminary data.</text>
</comment>
<dbReference type="Proteomes" id="UP000735302">
    <property type="component" value="Unassembled WGS sequence"/>
</dbReference>
<accession>A0AAV4BG74</accession>
<name>A0AAV4BG74_9GAST</name>
<reference evidence="1 2" key="1">
    <citation type="journal article" date="2021" name="Elife">
        <title>Chloroplast acquisition without the gene transfer in kleptoplastic sea slugs, Plakobranchus ocellatus.</title>
        <authorList>
            <person name="Maeda T."/>
            <person name="Takahashi S."/>
            <person name="Yoshida T."/>
            <person name="Shimamura S."/>
            <person name="Takaki Y."/>
            <person name="Nagai Y."/>
            <person name="Toyoda A."/>
            <person name="Suzuki Y."/>
            <person name="Arimoto A."/>
            <person name="Ishii H."/>
            <person name="Satoh N."/>
            <person name="Nishiyama T."/>
            <person name="Hasebe M."/>
            <person name="Maruyama T."/>
            <person name="Minagawa J."/>
            <person name="Obokata J."/>
            <person name="Shigenobu S."/>
        </authorList>
    </citation>
    <scope>NUCLEOTIDE SEQUENCE [LARGE SCALE GENOMIC DNA]</scope>
</reference>
<sequence length="191" mass="20918">MLITCSTDAAENDLAEYGVISCTRAAFRPSVTPGHEPALSRLPTDLSPLSPTPLPVAYTASWVVDAALRLYKVISGFQALRHARARARIKQAPYRSQSELAVHCHQRPSSVAYTASWVVDAALRLYKVWFLYIARPQQGDLKLSGTPSGQGAVVGARARTEGSLQISERIRYPLCHRRPSKALSTNPPQSH</sequence>
<gene>
    <name evidence="1" type="ORF">PoB_004558900</name>
</gene>
<dbReference type="AlphaFoldDB" id="A0AAV4BG74"/>
<dbReference type="EMBL" id="BLXT01005012">
    <property type="protein sequence ID" value="GFO19084.1"/>
    <property type="molecule type" value="Genomic_DNA"/>
</dbReference>
<evidence type="ECO:0000313" key="2">
    <source>
        <dbReference type="Proteomes" id="UP000735302"/>
    </source>
</evidence>
<evidence type="ECO:0000313" key="1">
    <source>
        <dbReference type="EMBL" id="GFO19084.1"/>
    </source>
</evidence>
<proteinExistence type="predicted"/>